<keyword evidence="5 7" id="KW-0472">Membrane</keyword>
<dbReference type="InterPro" id="IPR050790">
    <property type="entry name" value="ExbB/TolQ_transport"/>
</dbReference>
<proteinExistence type="inferred from homology"/>
<evidence type="ECO:0000256" key="7">
    <source>
        <dbReference type="SAM" id="Phobius"/>
    </source>
</evidence>
<dbReference type="EMBL" id="CP139781">
    <property type="protein sequence ID" value="WRQ86695.1"/>
    <property type="molecule type" value="Genomic_DNA"/>
</dbReference>
<accession>A0ABZ1C4W6</accession>
<keyword evidence="3 7" id="KW-0812">Transmembrane</keyword>
<evidence type="ECO:0000313" key="9">
    <source>
        <dbReference type="EMBL" id="WRQ86695.1"/>
    </source>
</evidence>
<evidence type="ECO:0000256" key="1">
    <source>
        <dbReference type="ARBA" id="ARBA00004651"/>
    </source>
</evidence>
<gene>
    <name evidence="9" type="ORF">K1X11_017925</name>
</gene>
<dbReference type="PANTHER" id="PTHR30625:SF11">
    <property type="entry name" value="MOTA_TOLQ_EXBB PROTON CHANNEL DOMAIN-CONTAINING PROTEIN"/>
    <property type="match status" value="1"/>
</dbReference>
<evidence type="ECO:0000256" key="3">
    <source>
        <dbReference type="ARBA" id="ARBA00022692"/>
    </source>
</evidence>
<evidence type="ECO:0000313" key="10">
    <source>
        <dbReference type="Proteomes" id="UP000738431"/>
    </source>
</evidence>
<comment type="similarity">
    <text evidence="6">Belongs to the exbB/tolQ family.</text>
</comment>
<dbReference type="PANTHER" id="PTHR30625">
    <property type="entry name" value="PROTEIN TOLQ"/>
    <property type="match status" value="1"/>
</dbReference>
<feature type="transmembrane region" description="Helical" evidence="7">
    <location>
        <begin position="228"/>
        <end position="250"/>
    </location>
</feature>
<evidence type="ECO:0000256" key="2">
    <source>
        <dbReference type="ARBA" id="ARBA00022475"/>
    </source>
</evidence>
<evidence type="ECO:0000256" key="4">
    <source>
        <dbReference type="ARBA" id="ARBA00022989"/>
    </source>
</evidence>
<keyword evidence="6" id="KW-0813">Transport</keyword>
<organism evidence="9 10">
    <name type="scientific">Actomonas aquatica</name>
    <dbReference type="NCBI Taxonomy" id="2866162"/>
    <lineage>
        <taxon>Bacteria</taxon>
        <taxon>Pseudomonadati</taxon>
        <taxon>Verrucomicrobiota</taxon>
        <taxon>Opitutia</taxon>
        <taxon>Opitutales</taxon>
        <taxon>Opitutaceae</taxon>
        <taxon>Actomonas</taxon>
    </lineage>
</organism>
<keyword evidence="2" id="KW-1003">Cell membrane</keyword>
<dbReference type="InterPro" id="IPR002898">
    <property type="entry name" value="MotA_ExbB_proton_chnl"/>
</dbReference>
<feature type="domain" description="MotA/TolQ/ExbB proton channel" evidence="8">
    <location>
        <begin position="142"/>
        <end position="262"/>
    </location>
</feature>
<keyword evidence="6" id="KW-0653">Protein transport</keyword>
<protein>
    <submittedName>
        <fullName evidence="9">MotA/TolQ/ExbB proton channel family protein</fullName>
    </submittedName>
</protein>
<reference evidence="9 10" key="2">
    <citation type="submission" date="2023-12" db="EMBL/GenBank/DDBJ databases">
        <title>Description of an unclassified Opitutus bacterium of Verrucomicrobiota.</title>
        <authorList>
            <person name="Zhang D.-F."/>
        </authorList>
    </citation>
    <scope>NUCLEOTIDE SEQUENCE [LARGE SCALE GENOMIC DNA]</scope>
    <source>
        <strain evidence="9 10">WL0086</strain>
    </source>
</reference>
<evidence type="ECO:0000256" key="5">
    <source>
        <dbReference type="ARBA" id="ARBA00023136"/>
    </source>
</evidence>
<dbReference type="Pfam" id="PF01618">
    <property type="entry name" value="MotA_ExbB"/>
    <property type="match status" value="1"/>
</dbReference>
<comment type="subcellular location">
    <subcellularLocation>
        <location evidence="1">Cell membrane</location>
        <topology evidence="1">Multi-pass membrane protein</topology>
    </subcellularLocation>
    <subcellularLocation>
        <location evidence="6">Membrane</location>
        <topology evidence="6">Multi-pass membrane protein</topology>
    </subcellularLocation>
</comment>
<evidence type="ECO:0000259" key="8">
    <source>
        <dbReference type="Pfam" id="PF01618"/>
    </source>
</evidence>
<keyword evidence="10" id="KW-1185">Reference proteome</keyword>
<dbReference type="RefSeq" id="WP_221030532.1">
    <property type="nucleotide sequence ID" value="NZ_CP139781.1"/>
</dbReference>
<feature type="transmembrane region" description="Helical" evidence="7">
    <location>
        <begin position="186"/>
        <end position="208"/>
    </location>
</feature>
<dbReference type="Proteomes" id="UP000738431">
    <property type="component" value="Chromosome"/>
</dbReference>
<keyword evidence="4 7" id="KW-1133">Transmembrane helix</keyword>
<reference evidence="9 10" key="1">
    <citation type="submission" date="2021-08" db="EMBL/GenBank/DDBJ databases">
        <authorList>
            <person name="Zhang D."/>
            <person name="Zhang A."/>
            <person name="Wang L."/>
        </authorList>
    </citation>
    <scope>NUCLEOTIDE SEQUENCE [LARGE SCALE GENOMIC DNA]</scope>
    <source>
        <strain evidence="9 10">WL0086</strain>
    </source>
</reference>
<sequence length="286" mass="32422">MTPTRSRGFFTQAFIVQSVGLLIAVIGIWMLYSQYIRPQAQEAEITRRILAQRGDEDAQSSQRNFVVILKDYEQQACLTLMVWATILLMHKLWVVSREQKMLDRDFVSLEVGQRILPDDALDHSKEVHALFEQERSLASKLLPQFVLSALQRFHATRSIQDAAGAVQEQSQLAADELDSDLSLVRYIAWAIPSVGFIGTVRGIGDALAQADEVLRSNDLSGVTNSLGLAFNSTLVALVLSIFLMFVLHLLQSRQEHLIQDFQEYCRRKIVDLMKVPERDELDETFV</sequence>
<name>A0ABZ1C4W6_9BACT</name>
<evidence type="ECO:0000256" key="6">
    <source>
        <dbReference type="RuleBase" id="RU004057"/>
    </source>
</evidence>
<feature type="transmembrane region" description="Helical" evidence="7">
    <location>
        <begin position="12"/>
        <end position="32"/>
    </location>
</feature>